<evidence type="ECO:0000256" key="1">
    <source>
        <dbReference type="SAM" id="MobiDB-lite"/>
    </source>
</evidence>
<feature type="compositionally biased region" description="Low complexity" evidence="1">
    <location>
        <begin position="1272"/>
        <end position="1282"/>
    </location>
</feature>
<protein>
    <recommendedName>
        <fullName evidence="2">Sacsin/Nov domain-containing protein</fullName>
    </recommendedName>
</protein>
<accession>A0ABV0KKE6</accession>
<dbReference type="InterPro" id="IPR036890">
    <property type="entry name" value="HATPase_C_sf"/>
</dbReference>
<dbReference type="RefSeq" id="WP_190452190.1">
    <property type="nucleotide sequence ID" value="NZ_JAMPLM010000012.1"/>
</dbReference>
<reference evidence="3 4" key="1">
    <citation type="submission" date="2022-04" db="EMBL/GenBank/DDBJ databases">
        <title>Positive selection, recombination, and allopatry shape intraspecific diversity of widespread and dominant cyanobacteria.</title>
        <authorList>
            <person name="Wei J."/>
            <person name="Shu W."/>
            <person name="Hu C."/>
        </authorList>
    </citation>
    <scope>NUCLEOTIDE SEQUENCE [LARGE SCALE GENOMIC DNA]</scope>
    <source>
        <strain evidence="3 4">AS-A4</strain>
    </source>
</reference>
<comment type="caution">
    <text evidence="3">The sequence shown here is derived from an EMBL/GenBank/DDBJ whole genome shotgun (WGS) entry which is preliminary data.</text>
</comment>
<proteinExistence type="predicted"/>
<feature type="domain" description="Sacsin/Nov" evidence="2">
    <location>
        <begin position="33"/>
        <end position="125"/>
    </location>
</feature>
<dbReference type="PANTHER" id="PTHR46919:SF2">
    <property type="entry name" value="SACSIN"/>
    <property type="match status" value="1"/>
</dbReference>
<dbReference type="Proteomes" id="UP001476950">
    <property type="component" value="Unassembled WGS sequence"/>
</dbReference>
<dbReference type="NCBIfam" id="NF047352">
    <property type="entry name" value="P_loop_sacsin"/>
    <property type="match status" value="1"/>
</dbReference>
<name>A0ABV0KKE6_9CYAN</name>
<sequence>MTNYGAIHTARSDINNIRHTLLLSERQKTSLMFILKEIVQNADDCKSTRLGIGYSQGLPQAIHPLLRDPAIIAVNNGPFSKRDAKSIRGIGLSAKENDSSAVGKFGLGLKTVFLICEAFFYLTESYEEGIESGSILNLWFTKDEGDVPRSTWDDIEFIEEDQRLIAAERQRLQLDNGFTLWLPLRRKEHCQRGGYTAPIIEKYPGEGDDQTQFIQEFQGKLANELAELMPLLKHLQRIELFDGERLQQLSLQEGSKQCLKQLHERPEDRSLRGTIQRNGSEASTYFGCQDLLKEASLQSLKEQDKWPTNIPLIGPPEKQKAEPHCAVVLHSSPTKERGKLSIRWAVFLPTAEMPDGEPSEVLSLEERNTESENYVLTLHGFFFLQSDRRRILNWSKNHQENTVLQEWNRVLAEQGTLRLLLQTLEDFARQRSPNSVKALTNALLKSKLWSSYCQHICAEGSWLCKINFGHSSQLAWCFIPNQEQPLTIPESTVELLPEIFPNLSQVCQSGTVTLKEWPRLTKTNNTATWKTTDIIKLLQGRFSSASDICANNRQVKVLNDFLDHAVPRWSSNTPETSAITDALRVFLKSAFSTPNFQAADTLHTLIDKLPAEQVLRIPNGLSKGLKQKLLQLETSCLIIPNDLRPAKQTVLLESDAYWILVTLMSEVKNSQDVRSFVNSVISMMASRQSEYWQKIGQLDLFEVSIISNSKKIREFHSRSWLEEAKESYRLFKYATSSEDEPLAKIVACALKDPIYFGFSHFIELPQCNANNVITLVKTKPALHALPESRQALVQEIAHSIAPSNRGALRYLLHADPNHFDDVRDPLYGSPNQTANVNTLWSKVLKHIIEPIQHWRFIDNKLLEVLAPQQCQVVGITNVDAKGVEQELNRIATSGTPLNSLKWNDFSWEECEQLIHNLSSEISSQLRIHEPVDVIHGSSRVVIDKHTYLQGDSNDFQLEPSLAQRLEITLLRRSSRIEVAESQLRLKPPINAATLIEHYLLQPENNPKEHWSVIMNALSYAPAECSKLEELRQVDWLPMQSGKCCAPEDVIHLPVIQEDVQQLCRESDQMYVASQDLLQDLKKHQAFNSLQRLFPVWEKALKMLGEMLLLSENNSYSIGTLATTLTTNKNVRQQWLDSFGELPSHIMPARHLLAKLSERSVSEANQLFEILAQPLDAARLIETLNALAHQHSIVRNSSELCSALLQTYQQYLGIASQSIEWTGIFSQIQLLSQSGEWKSAHQLCHGATNIDPSDILYSNLADVISHQIKRANSESSESQSESSGTKKLGEDNFSSEALKNSYELLREYFKHWPRRTNNAVGILVRILGGQSELKELSKLYFPRVDYFLEQLNLHDDEEFEEEEPENDEFEDDAIDFLLTEIEKTRFFVNRHHGERIQVISLTGEALQAHLLDEGDAESLIVGNIQRIYVDSIPHIQFSLRQPTSLENISLLKLVKQSFKIVLEECYGYNAVNLDHFWRELEAEAPPDIRETQNTLLNDAIASLRSQLRLEQNSTIKQLIHKHFELQRQRNNLLDLQEKYPDRKRKYAIDIQKIDAALQELKKQIRDDLINDNETQRVFLTSVKQKIENANYDKYSILFELFQNADDACWELQKMGHPQVSKQFSVSLKNNSLCIAHWGRSIGQYQFNGQDFSDRGYRDDLLKILLLNFSDKAEGVTGKFGLGFKSVFLLTSKPRIVSDRIGFDVIGGIYPKELSDNEFQETANQLGENKEGTIVKLTVNELEARSVVERFAECAPLLGAFSRWLREFKIRIKDSKHNWNWSEQSLNGSPNIYLGKMESKSSSSLQALLLGKPERRCLIPINSSGAIPLSPSYPTFWVTAPTRMHLKVGFAINGPFRLDVGRSQLDLSGGGKQFNEELAKEMGREFGQALTNLYQLDDVKLCQALNLATGTTRLAFWTSIWDILSDQLANQSFSDKSIDLLHQMFWSEKGGMRLFYANCNALPTKLPRGAGQFNCLTQLENIRWAVDGVLNSNEAILTQVLSWPALVEGQLKILPGQIVSYKVAEVLKKLTGQGKSVEYLDLLTVLQWQLARIVSPEVSLIVEQSINQVSLNKLPPSEARSIQEFLRTVQFQSRDKNRATAQNLLVVESSPTGSEESQLSLFAPASALLAEDYECGSLDLFYVCRTDDLSLVSISVEIRGKWVLEASVDAHKFCVQYLVNSKHRDKLIDWLKDKLRNSWLAYLPLKRKTSEQEYGVHSVLFDALLYSLGLLVSSSENDIDFEAIDIDKDSDSDKHKRTVSPPSPSIKDVLSNILKWWSEEHNRLIPKYEKNLYPRIDLKLRQNNYNDSNFSRNRWLILFMLGALHTMGRTNHEQHRTFLQHCEDWGWLDVMVAGEVNEAKWINLLDRYFTSPRVGDRLQYYQWVRYYPAFYAFSKWLDAYRDSLLATNDLNAYLGISQTQLRKPIDLVLNPQQNPALQGTGIGQGAPPVGSILGIGSTFIVRELVRGGILSNPGMRPYAYVPSRRVRAMLFAIGCSDVRGDSRRTAVENSMSIHNFLVEHLGKEDATYFGDYDLPFLMLQDEPKNIQEKLLGRIPVPQEPSESEEDVFNWVKHSNSQGTAGDFVTLANGVVIPRSYMG</sequence>
<gene>
    <name evidence="3" type="ORF">NDI38_14865</name>
</gene>
<evidence type="ECO:0000313" key="4">
    <source>
        <dbReference type="Proteomes" id="UP001476950"/>
    </source>
</evidence>
<dbReference type="SUPFAM" id="SSF55874">
    <property type="entry name" value="ATPase domain of HSP90 chaperone/DNA topoisomerase II/histidine kinase"/>
    <property type="match status" value="2"/>
</dbReference>
<organism evidence="3 4">
    <name type="scientific">Stenomitos frigidus AS-A4</name>
    <dbReference type="NCBI Taxonomy" id="2933935"/>
    <lineage>
        <taxon>Bacteria</taxon>
        <taxon>Bacillati</taxon>
        <taxon>Cyanobacteriota</taxon>
        <taxon>Cyanophyceae</taxon>
        <taxon>Leptolyngbyales</taxon>
        <taxon>Leptolyngbyaceae</taxon>
        <taxon>Stenomitos</taxon>
    </lineage>
</organism>
<dbReference type="EMBL" id="JAMPLM010000012">
    <property type="protein sequence ID" value="MEP1059721.1"/>
    <property type="molecule type" value="Genomic_DNA"/>
</dbReference>
<feature type="domain" description="Sacsin/Nov" evidence="2">
    <location>
        <begin position="1589"/>
        <end position="1698"/>
    </location>
</feature>
<evidence type="ECO:0000259" key="2">
    <source>
        <dbReference type="Pfam" id="PF25794"/>
    </source>
</evidence>
<keyword evidence="4" id="KW-1185">Reference proteome</keyword>
<evidence type="ECO:0000313" key="3">
    <source>
        <dbReference type="EMBL" id="MEP1059721.1"/>
    </source>
</evidence>
<dbReference type="PANTHER" id="PTHR46919">
    <property type="entry name" value="ZINC FINGER, C3HC4 TYPE (RING FINGER) FAMILY PROTEIN"/>
    <property type="match status" value="1"/>
</dbReference>
<dbReference type="Pfam" id="PF25794">
    <property type="entry name" value="SACS"/>
    <property type="match status" value="2"/>
</dbReference>
<dbReference type="Gene3D" id="3.30.565.10">
    <property type="entry name" value="Histidine kinase-like ATPase, C-terminal domain"/>
    <property type="match status" value="1"/>
</dbReference>
<feature type="region of interest" description="Disordered" evidence="1">
    <location>
        <begin position="1270"/>
        <end position="1290"/>
    </location>
</feature>
<dbReference type="InterPro" id="IPR058210">
    <property type="entry name" value="SACS/Nov_dom"/>
</dbReference>